<dbReference type="Pfam" id="PF00528">
    <property type="entry name" value="BPD_transp_1"/>
    <property type="match status" value="1"/>
</dbReference>
<comment type="similarity">
    <text evidence="6">Belongs to the binding-protein-dependent transport system permease family.</text>
</comment>
<evidence type="ECO:0000259" key="7">
    <source>
        <dbReference type="PROSITE" id="PS50928"/>
    </source>
</evidence>
<sequence>MNTAASVAHASPAAALRRLAGRPAAWFALAFVVAVFAMPLAAPWFHALFPELARPVYSRASFLELTLSHAGLVGLASLIVVVAGASVGIFVTRPAGRDFAGPLDTLTAVGQTFPPTAVLALAVPLMGYGGAPTVVALVAYGILPVVGATIAGLQGVPASARDAADGMGFSPLGRLLKVELPLAAPVLISGIRTSVIINIGTATIGSTVGALTLGSPIIEGLSGSNPAYVIQGAILVGLFAVTTDLVFDEIERALRGR</sequence>
<dbReference type="Proteomes" id="UP000186406">
    <property type="component" value="Unassembled WGS sequence"/>
</dbReference>
<dbReference type="InterPro" id="IPR051204">
    <property type="entry name" value="ABC_transp_perm/SBD"/>
</dbReference>
<keyword evidence="5 6" id="KW-0472">Membrane</keyword>
<dbReference type="RefSeq" id="WP_139282614.1">
    <property type="nucleotide sequence ID" value="NZ_FRXO01000012.1"/>
</dbReference>
<evidence type="ECO:0000256" key="2">
    <source>
        <dbReference type="ARBA" id="ARBA00022448"/>
    </source>
</evidence>
<dbReference type="EMBL" id="FRXO01000012">
    <property type="protein sequence ID" value="SHO67270.1"/>
    <property type="molecule type" value="Genomic_DNA"/>
</dbReference>
<dbReference type="PROSITE" id="PS50928">
    <property type="entry name" value="ABC_TM1"/>
    <property type="match status" value="1"/>
</dbReference>
<evidence type="ECO:0000256" key="6">
    <source>
        <dbReference type="RuleBase" id="RU363032"/>
    </source>
</evidence>
<feature type="transmembrane region" description="Helical" evidence="6">
    <location>
        <begin position="69"/>
        <end position="91"/>
    </location>
</feature>
<keyword evidence="2 6" id="KW-0813">Transport</keyword>
<feature type="transmembrane region" description="Helical" evidence="6">
    <location>
        <begin position="227"/>
        <end position="247"/>
    </location>
</feature>
<keyword evidence="4 6" id="KW-1133">Transmembrane helix</keyword>
<reference evidence="8 9" key="1">
    <citation type="submission" date="2016-12" db="EMBL/GenBank/DDBJ databases">
        <authorList>
            <person name="Song W.-J."/>
            <person name="Kurnit D.M."/>
        </authorList>
    </citation>
    <scope>NUCLEOTIDE SEQUENCE [LARGE SCALE GENOMIC DNA]</scope>
    <source>
        <strain evidence="8 9">DSM 19599</strain>
    </source>
</reference>
<dbReference type="GO" id="GO:0055085">
    <property type="term" value="P:transmembrane transport"/>
    <property type="evidence" value="ECO:0007669"/>
    <property type="project" value="InterPro"/>
</dbReference>
<evidence type="ECO:0000256" key="1">
    <source>
        <dbReference type="ARBA" id="ARBA00004651"/>
    </source>
</evidence>
<feature type="transmembrane region" description="Helical" evidence="6">
    <location>
        <begin position="134"/>
        <end position="153"/>
    </location>
</feature>
<dbReference type="PANTHER" id="PTHR30177:SF32">
    <property type="entry name" value="GLYCINE BETAINE UPTAKE SYSTEM PERMEASE PROTEIN YEHW"/>
    <property type="match status" value="1"/>
</dbReference>
<dbReference type="InterPro" id="IPR000515">
    <property type="entry name" value="MetI-like"/>
</dbReference>
<feature type="domain" description="ABC transmembrane type-1" evidence="7">
    <location>
        <begin position="66"/>
        <end position="247"/>
    </location>
</feature>
<evidence type="ECO:0000256" key="5">
    <source>
        <dbReference type="ARBA" id="ARBA00023136"/>
    </source>
</evidence>
<dbReference type="GO" id="GO:0005886">
    <property type="term" value="C:plasma membrane"/>
    <property type="evidence" value="ECO:0007669"/>
    <property type="project" value="UniProtKB-SubCell"/>
</dbReference>
<feature type="transmembrane region" description="Helical" evidence="6">
    <location>
        <begin position="103"/>
        <end position="128"/>
    </location>
</feature>
<name>A0A1M7ZQT1_9HYPH</name>
<accession>A0A1M7ZQT1</accession>
<feature type="transmembrane region" description="Helical" evidence="6">
    <location>
        <begin position="195"/>
        <end position="215"/>
    </location>
</feature>
<dbReference type="OrthoDB" id="9801163at2"/>
<dbReference type="PANTHER" id="PTHR30177">
    <property type="entry name" value="GLYCINE BETAINE/L-PROLINE TRANSPORT SYSTEM PERMEASE PROTEIN PROW"/>
    <property type="match status" value="1"/>
</dbReference>
<dbReference type="STRING" id="1123029.SAMN02745172_03945"/>
<dbReference type="SUPFAM" id="SSF161098">
    <property type="entry name" value="MetI-like"/>
    <property type="match status" value="1"/>
</dbReference>
<keyword evidence="3 6" id="KW-0812">Transmembrane</keyword>
<proteinExistence type="inferred from homology"/>
<protein>
    <submittedName>
        <fullName evidence="8">Osmoprotectant transport system permease protein</fullName>
    </submittedName>
</protein>
<dbReference type="InterPro" id="IPR035906">
    <property type="entry name" value="MetI-like_sf"/>
</dbReference>
<evidence type="ECO:0000256" key="4">
    <source>
        <dbReference type="ARBA" id="ARBA00022989"/>
    </source>
</evidence>
<evidence type="ECO:0000313" key="9">
    <source>
        <dbReference type="Proteomes" id="UP000186406"/>
    </source>
</evidence>
<evidence type="ECO:0000313" key="8">
    <source>
        <dbReference type="EMBL" id="SHO67270.1"/>
    </source>
</evidence>
<evidence type="ECO:0000256" key="3">
    <source>
        <dbReference type="ARBA" id="ARBA00022692"/>
    </source>
</evidence>
<gene>
    <name evidence="8" type="ORF">SAMN02745172_03945</name>
</gene>
<dbReference type="AlphaFoldDB" id="A0A1M7ZQT1"/>
<dbReference type="Gene3D" id="1.10.3720.10">
    <property type="entry name" value="MetI-like"/>
    <property type="match status" value="1"/>
</dbReference>
<organism evidence="8 9">
    <name type="scientific">Pseudoxanthobacter soli DSM 19599</name>
    <dbReference type="NCBI Taxonomy" id="1123029"/>
    <lineage>
        <taxon>Bacteria</taxon>
        <taxon>Pseudomonadati</taxon>
        <taxon>Pseudomonadota</taxon>
        <taxon>Alphaproteobacteria</taxon>
        <taxon>Hyphomicrobiales</taxon>
        <taxon>Segnochrobactraceae</taxon>
        <taxon>Pseudoxanthobacter</taxon>
    </lineage>
</organism>
<feature type="transmembrane region" description="Helical" evidence="6">
    <location>
        <begin position="26"/>
        <end position="49"/>
    </location>
</feature>
<comment type="subcellular location">
    <subcellularLocation>
        <location evidence="1 6">Cell membrane</location>
        <topology evidence="1 6">Multi-pass membrane protein</topology>
    </subcellularLocation>
</comment>
<keyword evidence="9" id="KW-1185">Reference proteome</keyword>